<keyword evidence="1" id="KW-0472">Membrane</keyword>
<proteinExistence type="predicted"/>
<feature type="transmembrane region" description="Helical" evidence="1">
    <location>
        <begin position="57"/>
        <end position="75"/>
    </location>
</feature>
<name>A0ABX8V3B6_9FLAO</name>
<sequence length="196" mass="21862">MKHTLLNPFEKYSEKQLIPFGLLFTIIGSFLAHLFNIRFDGVLDLHFAKNVSVLTPFIDNGITISLLFLTLLILGKYINKKTRVVDVFAVVIIARTPYYIVPITNINNFALQATEELIGINPNNLTLSAITVASLFIITVASITAFVWYITLLYNGFKVASNLKTTKHKILFAVAITVAEGLSKYALLLINQNTLL</sequence>
<evidence type="ECO:0000313" key="3">
    <source>
        <dbReference type="Proteomes" id="UP000825381"/>
    </source>
</evidence>
<feature type="transmembrane region" description="Helical" evidence="1">
    <location>
        <begin position="170"/>
        <end position="190"/>
    </location>
</feature>
<keyword evidence="3" id="KW-1185">Reference proteome</keyword>
<gene>
    <name evidence="2" type="ORF">K1I41_07105</name>
</gene>
<organism evidence="2 3">
    <name type="scientific">Flavobacterium litorale</name>
    <dbReference type="NCBI Taxonomy" id="2856519"/>
    <lineage>
        <taxon>Bacteria</taxon>
        <taxon>Pseudomonadati</taxon>
        <taxon>Bacteroidota</taxon>
        <taxon>Flavobacteriia</taxon>
        <taxon>Flavobacteriales</taxon>
        <taxon>Flavobacteriaceae</taxon>
        <taxon>Flavobacterium</taxon>
    </lineage>
</organism>
<dbReference type="EMBL" id="CP080429">
    <property type="protein sequence ID" value="QYJ67338.1"/>
    <property type="molecule type" value="Genomic_DNA"/>
</dbReference>
<reference evidence="2 3" key="1">
    <citation type="submission" date="2021-07" db="EMBL/GenBank/DDBJ databases">
        <title>Flavobacterium WSW3-B6 sp.nov, isolated from seaweed.</title>
        <authorList>
            <person name="Muhammad N."/>
            <person name="Ho H."/>
            <person name="Lee Y.-J."/>
            <person name="Nguyen T."/>
            <person name="Ho J."/>
            <person name="Kim S.-G."/>
        </authorList>
    </citation>
    <scope>NUCLEOTIDE SEQUENCE [LARGE SCALE GENOMIC DNA]</scope>
    <source>
        <strain evidence="2 3">WSW3-B6</strain>
    </source>
</reference>
<accession>A0ABX8V3B6</accession>
<evidence type="ECO:0000313" key="2">
    <source>
        <dbReference type="EMBL" id="QYJ67338.1"/>
    </source>
</evidence>
<feature type="transmembrane region" description="Helical" evidence="1">
    <location>
        <begin position="126"/>
        <end position="150"/>
    </location>
</feature>
<feature type="transmembrane region" description="Helical" evidence="1">
    <location>
        <begin position="20"/>
        <end position="37"/>
    </location>
</feature>
<dbReference type="Proteomes" id="UP000825381">
    <property type="component" value="Chromosome"/>
</dbReference>
<feature type="transmembrane region" description="Helical" evidence="1">
    <location>
        <begin position="87"/>
        <end position="106"/>
    </location>
</feature>
<evidence type="ECO:0008006" key="4">
    <source>
        <dbReference type="Google" id="ProtNLM"/>
    </source>
</evidence>
<dbReference type="RefSeq" id="WP_220639683.1">
    <property type="nucleotide sequence ID" value="NZ_CP080429.1"/>
</dbReference>
<protein>
    <recommendedName>
        <fullName evidence="4">Yip1 domain-containing protein</fullName>
    </recommendedName>
</protein>
<keyword evidence="1" id="KW-0812">Transmembrane</keyword>
<evidence type="ECO:0000256" key="1">
    <source>
        <dbReference type="SAM" id="Phobius"/>
    </source>
</evidence>
<keyword evidence="1" id="KW-1133">Transmembrane helix</keyword>